<sequence>MELSCVGHHQPRPPTWPPRSRAAQVRATQKAAWRWEETVPPEEVSQEHIETAYRIWLEPCIRGICRQGQQTGHKKKLNTYIGFSEILDMEPYVEHKDEQDSDADQSNGKMNGNTFSEDESKEERKKEEEELNFNEDILCPQGELEGLLCQQQRDLQEYTQATIYVHKAVDNKKVMKDLAPELNVSSSETEEDKEEAKPDGEKDPDFNQSNGETKWQKISHQNYIAYQKQVIR</sequence>
<evidence type="ECO:0000256" key="1">
    <source>
        <dbReference type="SAM" id="MobiDB-lite"/>
    </source>
</evidence>
<gene>
    <name evidence="2" type="ORF">GW7_13357</name>
</gene>
<evidence type="ECO:0000313" key="3">
    <source>
        <dbReference type="Proteomes" id="UP000006813"/>
    </source>
</evidence>
<feature type="region of interest" description="Disordered" evidence="1">
    <location>
        <begin position="179"/>
        <end position="218"/>
    </location>
</feature>
<reference evidence="2 3" key="1">
    <citation type="journal article" date="2011" name="Nature">
        <title>Genome sequencing reveals insights into physiology and longevity of the naked mole rat.</title>
        <authorList>
            <person name="Kim E.B."/>
            <person name="Fang X."/>
            <person name="Fushan A.A."/>
            <person name="Huang Z."/>
            <person name="Lobanov A.V."/>
            <person name="Han L."/>
            <person name="Marino S.M."/>
            <person name="Sun X."/>
            <person name="Turanov A.A."/>
            <person name="Yang P."/>
            <person name="Yim S.H."/>
            <person name="Zhao X."/>
            <person name="Kasaikina M.V."/>
            <person name="Stoletzki N."/>
            <person name="Peng C."/>
            <person name="Polak P."/>
            <person name="Xiong Z."/>
            <person name="Kiezun A."/>
            <person name="Zhu Y."/>
            <person name="Chen Y."/>
            <person name="Kryukov G.V."/>
            <person name="Zhang Q."/>
            <person name="Peshkin L."/>
            <person name="Yang L."/>
            <person name="Bronson R.T."/>
            <person name="Buffenstein R."/>
            <person name="Wang B."/>
            <person name="Han C."/>
            <person name="Li Q."/>
            <person name="Chen L."/>
            <person name="Zhao W."/>
            <person name="Sunyaev S.R."/>
            <person name="Park T.J."/>
            <person name="Zhang G."/>
            <person name="Wang J."/>
            <person name="Gladyshev V.N."/>
        </authorList>
    </citation>
    <scope>NUCLEOTIDE SEQUENCE [LARGE SCALE GENOMIC DNA]</scope>
</reference>
<organism evidence="2 3">
    <name type="scientific">Heterocephalus glaber</name>
    <name type="common">Naked mole rat</name>
    <dbReference type="NCBI Taxonomy" id="10181"/>
    <lineage>
        <taxon>Eukaryota</taxon>
        <taxon>Metazoa</taxon>
        <taxon>Chordata</taxon>
        <taxon>Craniata</taxon>
        <taxon>Vertebrata</taxon>
        <taxon>Euteleostomi</taxon>
        <taxon>Mammalia</taxon>
        <taxon>Eutheria</taxon>
        <taxon>Euarchontoglires</taxon>
        <taxon>Glires</taxon>
        <taxon>Rodentia</taxon>
        <taxon>Hystricomorpha</taxon>
        <taxon>Bathyergidae</taxon>
        <taxon>Heterocephalus</taxon>
    </lineage>
</organism>
<dbReference type="STRING" id="10181.G5BGZ2"/>
<evidence type="ECO:0000313" key="2">
    <source>
        <dbReference type="EMBL" id="EHB08553.1"/>
    </source>
</evidence>
<dbReference type="Proteomes" id="UP000006813">
    <property type="component" value="Unassembled WGS sequence"/>
</dbReference>
<feature type="compositionally biased region" description="Basic and acidic residues" evidence="1">
    <location>
        <begin position="194"/>
        <end position="205"/>
    </location>
</feature>
<name>G5BGZ2_HETGA</name>
<dbReference type="AlphaFoldDB" id="G5BGZ2"/>
<accession>G5BGZ2</accession>
<dbReference type="GO" id="GO:0016787">
    <property type="term" value="F:hydrolase activity"/>
    <property type="evidence" value="ECO:0007669"/>
    <property type="project" value="UniProtKB-KW"/>
</dbReference>
<dbReference type="EMBL" id="JH170299">
    <property type="protein sequence ID" value="EHB08553.1"/>
    <property type="molecule type" value="Genomic_DNA"/>
</dbReference>
<feature type="region of interest" description="Disordered" evidence="1">
    <location>
        <begin position="95"/>
        <end position="129"/>
    </location>
</feature>
<dbReference type="InParanoid" id="G5BGZ2"/>
<proteinExistence type="predicted"/>
<feature type="compositionally biased region" description="Polar residues" evidence="1">
    <location>
        <begin position="206"/>
        <end position="218"/>
    </location>
</feature>
<keyword evidence="2" id="KW-0378">Hydrolase</keyword>
<feature type="compositionally biased region" description="Polar residues" evidence="1">
    <location>
        <begin position="104"/>
        <end position="115"/>
    </location>
</feature>
<protein>
    <submittedName>
        <fullName evidence="2">Ubiquitin carboxyl-terminal hydrolase 48</fullName>
    </submittedName>
</protein>